<dbReference type="GO" id="GO:0006272">
    <property type="term" value="P:leading strand elongation"/>
    <property type="evidence" value="ECO:0007669"/>
    <property type="project" value="TreeGrafter"/>
</dbReference>
<evidence type="ECO:0000313" key="10">
    <source>
        <dbReference type="Proteomes" id="UP000050794"/>
    </source>
</evidence>
<comment type="subcellular location">
    <subcellularLocation>
        <location evidence="1">Membrane</location>
    </subcellularLocation>
    <subcellularLocation>
        <location evidence="6">Nucleus</location>
    </subcellularLocation>
</comment>
<evidence type="ECO:0000256" key="7">
    <source>
        <dbReference type="SAM" id="MobiDB-lite"/>
    </source>
</evidence>
<keyword evidence="4" id="KW-0472">Membrane</keyword>
<keyword evidence="6" id="KW-0408">Iron</keyword>
<dbReference type="Gene3D" id="2.60.40.60">
    <property type="entry name" value="Cadherins"/>
    <property type="match status" value="2"/>
</dbReference>
<dbReference type="GO" id="GO:0005886">
    <property type="term" value="C:plasma membrane"/>
    <property type="evidence" value="ECO:0007669"/>
    <property type="project" value="InterPro"/>
</dbReference>
<keyword evidence="10" id="KW-1185">Reference proteome</keyword>
<accession>A0A183V5Y4</accession>
<dbReference type="GO" id="GO:0008310">
    <property type="term" value="F:single-stranded DNA 3'-5' DNA exonuclease activity"/>
    <property type="evidence" value="ECO:0007669"/>
    <property type="project" value="TreeGrafter"/>
</dbReference>
<evidence type="ECO:0000256" key="5">
    <source>
        <dbReference type="PROSITE-ProRule" id="PRU00043"/>
    </source>
</evidence>
<dbReference type="GO" id="GO:0006297">
    <property type="term" value="P:nucleotide-excision repair, DNA gap filling"/>
    <property type="evidence" value="ECO:0007669"/>
    <property type="project" value="TreeGrafter"/>
</dbReference>
<dbReference type="Proteomes" id="UP000050794">
    <property type="component" value="Unassembled WGS sequence"/>
</dbReference>
<dbReference type="WBParaSite" id="TCNE_0001615501-mRNA-1">
    <property type="protein sequence ID" value="TCNE_0001615501-mRNA-1"/>
    <property type="gene ID" value="TCNE_0001615501"/>
</dbReference>
<evidence type="ECO:0000256" key="6">
    <source>
        <dbReference type="RuleBase" id="RU365029"/>
    </source>
</evidence>
<dbReference type="AlphaFoldDB" id="A0A183V5Y4"/>
<keyword evidence="2" id="KW-0677">Repeat</keyword>
<dbReference type="GO" id="GO:0006287">
    <property type="term" value="P:base-excision repair, gap-filling"/>
    <property type="evidence" value="ECO:0007669"/>
    <property type="project" value="TreeGrafter"/>
</dbReference>
<evidence type="ECO:0000259" key="8">
    <source>
        <dbReference type="PROSITE" id="PS50268"/>
    </source>
</evidence>
<keyword evidence="6" id="KW-0539">Nucleus</keyword>
<dbReference type="GO" id="GO:0003677">
    <property type="term" value="F:DNA binding"/>
    <property type="evidence" value="ECO:0007669"/>
    <property type="project" value="UniProtKB-KW"/>
</dbReference>
<keyword evidence="6" id="KW-0238">DNA-binding</keyword>
<dbReference type="PANTHER" id="PTHR10670:SF0">
    <property type="entry name" value="DNA POLYMERASE EPSILON CATALYTIC SUBUNIT A"/>
    <property type="match status" value="1"/>
</dbReference>
<keyword evidence="6" id="KW-0004">4Fe-4S</keyword>
<keyword evidence="6" id="KW-0479">Metal-binding</keyword>
<dbReference type="InterPro" id="IPR029703">
    <property type="entry name" value="POL2"/>
</dbReference>
<keyword evidence="6" id="KW-0548">Nucleotidyltransferase</keyword>
<dbReference type="EMBL" id="UYWY01023368">
    <property type="protein sequence ID" value="VDM47475.1"/>
    <property type="molecule type" value="Genomic_DNA"/>
</dbReference>
<evidence type="ECO:0000313" key="9">
    <source>
        <dbReference type="EMBL" id="VDM47475.1"/>
    </source>
</evidence>
<dbReference type="GO" id="GO:0045004">
    <property type="term" value="P:DNA replication proofreading"/>
    <property type="evidence" value="ECO:0007669"/>
    <property type="project" value="TreeGrafter"/>
</dbReference>
<reference evidence="9 10" key="2">
    <citation type="submission" date="2018-11" db="EMBL/GenBank/DDBJ databases">
        <authorList>
            <consortium name="Pathogen Informatics"/>
        </authorList>
    </citation>
    <scope>NUCLEOTIDE SEQUENCE [LARGE SCALE GENOMIC DNA]</scope>
</reference>
<evidence type="ECO:0000256" key="3">
    <source>
        <dbReference type="ARBA" id="ARBA00022837"/>
    </source>
</evidence>
<comment type="catalytic activity">
    <reaction evidence="6">
        <text>DNA(n) + a 2'-deoxyribonucleoside 5'-triphosphate = DNA(n+1) + diphosphate</text>
        <dbReference type="Rhea" id="RHEA:22508"/>
        <dbReference type="Rhea" id="RHEA-COMP:17339"/>
        <dbReference type="Rhea" id="RHEA-COMP:17340"/>
        <dbReference type="ChEBI" id="CHEBI:33019"/>
        <dbReference type="ChEBI" id="CHEBI:61560"/>
        <dbReference type="ChEBI" id="CHEBI:173112"/>
        <dbReference type="EC" id="2.7.7.7"/>
    </reaction>
</comment>
<proteinExistence type="inferred from homology"/>
<keyword evidence="6" id="KW-0862">Zinc</keyword>
<dbReference type="GO" id="GO:0003887">
    <property type="term" value="F:DNA-directed DNA polymerase activity"/>
    <property type="evidence" value="ECO:0007669"/>
    <property type="project" value="UniProtKB-KW"/>
</dbReference>
<comment type="similarity">
    <text evidence="6">Belongs to the DNA polymerase type-B family.</text>
</comment>
<reference evidence="11" key="1">
    <citation type="submission" date="2016-06" db="UniProtKB">
        <authorList>
            <consortium name="WormBaseParasite"/>
        </authorList>
    </citation>
    <scope>IDENTIFICATION</scope>
</reference>
<evidence type="ECO:0000256" key="1">
    <source>
        <dbReference type="ARBA" id="ARBA00004370"/>
    </source>
</evidence>
<protein>
    <recommendedName>
        <fullName evidence="6">DNA polymerase epsilon catalytic subunit</fullName>
        <ecNumber evidence="6">2.7.7.7</ecNumber>
    </recommendedName>
</protein>
<evidence type="ECO:0000256" key="2">
    <source>
        <dbReference type="ARBA" id="ARBA00022737"/>
    </source>
</evidence>
<feature type="domain" description="Cadherin" evidence="8">
    <location>
        <begin position="239"/>
        <end position="397"/>
    </location>
</feature>
<dbReference type="InterPro" id="IPR020894">
    <property type="entry name" value="Cadherin_CS"/>
</dbReference>
<keyword evidence="6" id="KW-0808">Transferase</keyword>
<keyword evidence="3 5" id="KW-0106">Calcium</keyword>
<dbReference type="GO" id="GO:0008270">
    <property type="term" value="F:zinc ion binding"/>
    <property type="evidence" value="ECO:0007669"/>
    <property type="project" value="UniProtKB-KW"/>
</dbReference>
<dbReference type="PRINTS" id="PR00205">
    <property type="entry name" value="CADHERIN"/>
</dbReference>
<dbReference type="InterPro" id="IPR015919">
    <property type="entry name" value="Cadherin-like_sf"/>
</dbReference>
<dbReference type="PROSITE" id="PS00232">
    <property type="entry name" value="CADHERIN_1"/>
    <property type="match status" value="1"/>
</dbReference>
<dbReference type="GO" id="GO:0007156">
    <property type="term" value="P:homophilic cell adhesion via plasma membrane adhesion molecules"/>
    <property type="evidence" value="ECO:0007669"/>
    <property type="project" value="InterPro"/>
</dbReference>
<comment type="cofactor">
    <cofactor evidence="6">
        <name>[4Fe-4S] cluster</name>
        <dbReference type="ChEBI" id="CHEBI:49883"/>
    </cofactor>
</comment>
<keyword evidence="6" id="KW-0235">DNA replication</keyword>
<dbReference type="GO" id="GO:0005509">
    <property type="term" value="F:calcium ion binding"/>
    <property type="evidence" value="ECO:0007669"/>
    <property type="project" value="UniProtKB-UniRule"/>
</dbReference>
<dbReference type="PROSITE" id="PS50268">
    <property type="entry name" value="CADHERIN_2"/>
    <property type="match status" value="1"/>
</dbReference>
<dbReference type="GO" id="GO:0051539">
    <property type="term" value="F:4 iron, 4 sulfur cluster binding"/>
    <property type="evidence" value="ECO:0007669"/>
    <property type="project" value="UniProtKB-KW"/>
</dbReference>
<dbReference type="CDD" id="cd11304">
    <property type="entry name" value="Cadherin_repeat"/>
    <property type="match status" value="1"/>
</dbReference>
<evidence type="ECO:0000313" key="11">
    <source>
        <dbReference type="WBParaSite" id="TCNE_0001615501-mRNA-1"/>
    </source>
</evidence>
<sequence>MEDICDVGIKRNRLVGGDSPNNDGVVPRKRARDEEKEELFEAGKEQKQLERSSVNEQLPFKKKTIVADGVVAWIRYLKAKWKWQKEKRKRELRTTLSRGLNSLQTMVESSRRIMREAHWQLLQLSESATKGVLAMWVIVNGRMLRMNLRVPRIFYVNDRELNEARGTALNRELCAMRVEGIYESQVPIEFRALLELGFCCKLKSDKLLTFTVTAVELDQLEMTMLLYVEGVNDMAPQFTAPIVRSTIGGDSLPGQFVAKMIVDDVDTVSSVAGGHRFLSSVIDGDETLLDVDKHSGVVFLARAIVDDDLEMRHKHFNVSVSDGMFTAYTKLAVGIVASTARRSLPQFDQAFRQMVSLDYEQQSVHRIPLLFTDAGGRRAFSTLILNVIDENDNVPKFVASQYETSVVADYEDREAIFMVYTFVVLFVYRNCNEYSE</sequence>
<gene>
    <name evidence="9" type="ORF">TCNE_LOCUS16154</name>
</gene>
<keyword evidence="6" id="KW-0239">DNA-directed DNA polymerase</keyword>
<comment type="function">
    <text evidence="6">DNA polymerase II participates in chromosomal DNA replication.</text>
</comment>
<keyword evidence="6" id="KW-0863">Zinc-finger</keyword>
<feature type="region of interest" description="Disordered" evidence="7">
    <location>
        <begin position="13"/>
        <end position="46"/>
    </location>
</feature>
<evidence type="ECO:0000256" key="4">
    <source>
        <dbReference type="ARBA" id="ARBA00023136"/>
    </source>
</evidence>
<name>A0A183V5Y4_TOXCA</name>
<dbReference type="GO" id="GO:0000278">
    <property type="term" value="P:mitotic cell cycle"/>
    <property type="evidence" value="ECO:0007669"/>
    <property type="project" value="TreeGrafter"/>
</dbReference>
<feature type="compositionally biased region" description="Basic and acidic residues" evidence="7">
    <location>
        <begin position="31"/>
        <end position="46"/>
    </location>
</feature>
<dbReference type="EC" id="2.7.7.7" evidence="6"/>
<dbReference type="SUPFAM" id="SSF49313">
    <property type="entry name" value="Cadherin-like"/>
    <property type="match status" value="2"/>
</dbReference>
<dbReference type="PANTHER" id="PTHR10670">
    <property type="entry name" value="DNA POLYMERASE EPSILON CATALYTIC SUBUNIT A"/>
    <property type="match status" value="1"/>
</dbReference>
<dbReference type="GO" id="GO:0008622">
    <property type="term" value="C:epsilon DNA polymerase complex"/>
    <property type="evidence" value="ECO:0007669"/>
    <property type="project" value="InterPro"/>
</dbReference>
<dbReference type="InterPro" id="IPR002126">
    <property type="entry name" value="Cadherin-like_dom"/>
</dbReference>
<keyword evidence="6" id="KW-0411">Iron-sulfur</keyword>
<organism evidence="10 11">
    <name type="scientific">Toxocara canis</name>
    <name type="common">Canine roundworm</name>
    <dbReference type="NCBI Taxonomy" id="6265"/>
    <lineage>
        <taxon>Eukaryota</taxon>
        <taxon>Metazoa</taxon>
        <taxon>Ecdysozoa</taxon>
        <taxon>Nematoda</taxon>
        <taxon>Chromadorea</taxon>
        <taxon>Rhabditida</taxon>
        <taxon>Spirurina</taxon>
        <taxon>Ascaridomorpha</taxon>
        <taxon>Ascaridoidea</taxon>
        <taxon>Toxocaridae</taxon>
        <taxon>Toxocara</taxon>
    </lineage>
</organism>